<evidence type="ECO:0000313" key="4">
    <source>
        <dbReference type="Proteomes" id="UP000178129"/>
    </source>
</evidence>
<keyword evidence="4" id="KW-1185">Reference proteome</keyword>
<comment type="caution">
    <text evidence="3">The sequence shown here is derived from an EMBL/GenBank/DDBJ whole genome shotgun (WGS) entry which is preliminary data.</text>
</comment>
<reference evidence="4" key="1">
    <citation type="submission" date="2016-03" db="EMBL/GenBank/DDBJ databases">
        <authorList>
            <person name="Ploux O."/>
        </authorList>
    </citation>
    <scope>NUCLEOTIDE SEQUENCE [LARGE SCALE GENOMIC DNA]</scope>
    <source>
        <strain evidence="4">UK7</strain>
    </source>
</reference>
<evidence type="ECO:0000256" key="1">
    <source>
        <dbReference type="ARBA" id="ARBA00022801"/>
    </source>
</evidence>
<evidence type="ECO:0000259" key="2">
    <source>
        <dbReference type="Pfam" id="PF07859"/>
    </source>
</evidence>
<dbReference type="InParanoid" id="A0A1E1LPU9"/>
<dbReference type="PANTHER" id="PTHR48081">
    <property type="entry name" value="AB HYDROLASE SUPERFAMILY PROTEIN C4A8.06C"/>
    <property type="match status" value="1"/>
</dbReference>
<gene>
    <name evidence="3" type="ORF">RCO7_07673</name>
</gene>
<dbReference type="InterPro" id="IPR013094">
    <property type="entry name" value="AB_hydrolase_3"/>
</dbReference>
<dbReference type="Gene3D" id="3.40.50.1820">
    <property type="entry name" value="alpha/beta hydrolase"/>
    <property type="match status" value="1"/>
</dbReference>
<dbReference type="SUPFAM" id="SSF53474">
    <property type="entry name" value="alpha/beta-Hydrolases"/>
    <property type="match status" value="1"/>
</dbReference>
<keyword evidence="1" id="KW-0378">Hydrolase</keyword>
<dbReference type="STRING" id="914237.A0A1E1LPU9"/>
<name>A0A1E1LPU9_9HELO</name>
<dbReference type="PANTHER" id="PTHR48081:SF8">
    <property type="entry name" value="ALPHA_BETA HYDROLASE FOLD-3 DOMAIN-CONTAINING PROTEIN-RELATED"/>
    <property type="match status" value="1"/>
</dbReference>
<dbReference type="AlphaFoldDB" id="A0A1E1LPU9"/>
<sequence>MDANASVTDTLMPSRQLGIAERLIIRLVQLSHHLVVRYKHTKTTALRPSYCKVYPSCPWLEHRVFLPPSDINNAGNTEKRHPLMIDIHGGGFILGAPSVDDPYCRSMADNCSMIVISIDYRKAPDFQFPTAHDDCLASALAILNDPDLLIDRNNLFIGGQSAGGNLALSISRNEQLRGKFKGLVIWYPVVDWTTSMKTRAEFCGKTHVSFSMQRAWEYCKALYIPAGVDLASPVLSPIHATSESFPRASFFICGSDDLLGYDTLMMADKLAGSESKVHNSTRLVESWRAGDVVWAQVHGHKHAFNEMPLRNKKEEVRRQDTLRDLFGRILLWLEEQIAAPAQHV</sequence>
<dbReference type="InterPro" id="IPR029058">
    <property type="entry name" value="AB_hydrolase_fold"/>
</dbReference>
<proteinExistence type="predicted"/>
<accession>A0A1E1LPU9</accession>
<dbReference type="Proteomes" id="UP000178129">
    <property type="component" value="Unassembled WGS sequence"/>
</dbReference>
<dbReference type="GO" id="GO:0016787">
    <property type="term" value="F:hydrolase activity"/>
    <property type="evidence" value="ECO:0007669"/>
    <property type="project" value="UniProtKB-KW"/>
</dbReference>
<organism evidence="3 4">
    <name type="scientific">Rhynchosporium graminicola</name>
    <dbReference type="NCBI Taxonomy" id="2792576"/>
    <lineage>
        <taxon>Eukaryota</taxon>
        <taxon>Fungi</taxon>
        <taxon>Dikarya</taxon>
        <taxon>Ascomycota</taxon>
        <taxon>Pezizomycotina</taxon>
        <taxon>Leotiomycetes</taxon>
        <taxon>Helotiales</taxon>
        <taxon>Ploettnerulaceae</taxon>
        <taxon>Rhynchosporium</taxon>
    </lineage>
</organism>
<protein>
    <recommendedName>
        <fullName evidence="2">Alpha/beta hydrolase fold-3 domain-containing protein</fullName>
    </recommendedName>
</protein>
<feature type="domain" description="Alpha/beta hydrolase fold-3" evidence="2">
    <location>
        <begin position="85"/>
        <end position="277"/>
    </location>
</feature>
<dbReference type="InterPro" id="IPR050300">
    <property type="entry name" value="GDXG_lipolytic_enzyme"/>
</dbReference>
<evidence type="ECO:0000313" key="3">
    <source>
        <dbReference type="EMBL" id="CZT12514.1"/>
    </source>
</evidence>
<dbReference type="EMBL" id="FJUW01000072">
    <property type="protein sequence ID" value="CZT12514.1"/>
    <property type="molecule type" value="Genomic_DNA"/>
</dbReference>
<dbReference type="Pfam" id="PF07859">
    <property type="entry name" value="Abhydrolase_3"/>
    <property type="match status" value="1"/>
</dbReference>